<dbReference type="GO" id="GO:0003677">
    <property type="term" value="F:DNA binding"/>
    <property type="evidence" value="ECO:0007669"/>
    <property type="project" value="UniProtKB-KW"/>
</dbReference>
<dbReference type="SUPFAM" id="SSF54160">
    <property type="entry name" value="Chromo domain-like"/>
    <property type="match status" value="1"/>
</dbReference>
<dbReference type="InterPro" id="IPR045358">
    <property type="entry name" value="Ty3_capsid"/>
</dbReference>
<evidence type="ECO:0000256" key="15">
    <source>
        <dbReference type="ARBA" id="ARBA00023268"/>
    </source>
</evidence>
<keyword evidence="14" id="KW-0233">DNA recombination</keyword>
<evidence type="ECO:0000256" key="9">
    <source>
        <dbReference type="ARBA" id="ARBA00022842"/>
    </source>
</evidence>
<dbReference type="InterPro" id="IPR000477">
    <property type="entry name" value="RT_dom"/>
</dbReference>
<dbReference type="Pfam" id="PF11976">
    <property type="entry name" value="Rad60-SLD"/>
    <property type="match status" value="1"/>
</dbReference>
<dbReference type="InterPro" id="IPR041577">
    <property type="entry name" value="RT_RNaseH_2"/>
</dbReference>
<dbReference type="InterPro" id="IPR050951">
    <property type="entry name" value="Retrovirus_Pol_polyprotein"/>
</dbReference>
<comment type="caution">
    <text evidence="19">The sequence shown here is derived from an EMBL/GenBank/DDBJ whole genome shotgun (WGS) entry which is preliminary data.</text>
</comment>
<dbReference type="Pfam" id="PF17921">
    <property type="entry name" value="Integrase_H2C2"/>
    <property type="match status" value="1"/>
</dbReference>
<keyword evidence="11" id="KW-0695">RNA-directed DNA polymerase</keyword>
<evidence type="ECO:0000313" key="19">
    <source>
        <dbReference type="EMBL" id="KAE8691961.1"/>
    </source>
</evidence>
<name>A0A6A2ZIZ0_HIBSY</name>
<protein>
    <submittedName>
        <fullName evidence="19">Uncharacterized protein</fullName>
    </submittedName>
</protein>
<proteinExistence type="predicted"/>
<dbReference type="InterPro" id="IPR012337">
    <property type="entry name" value="RNaseH-like_sf"/>
</dbReference>
<dbReference type="PROSITE" id="PS00598">
    <property type="entry name" value="CHROMO_1"/>
    <property type="match status" value="1"/>
</dbReference>
<feature type="region of interest" description="Disordered" evidence="16">
    <location>
        <begin position="1169"/>
        <end position="1195"/>
    </location>
</feature>
<dbReference type="GO" id="GO:0004190">
    <property type="term" value="F:aspartic-type endopeptidase activity"/>
    <property type="evidence" value="ECO:0007669"/>
    <property type="project" value="UniProtKB-KW"/>
</dbReference>
<evidence type="ECO:0000256" key="7">
    <source>
        <dbReference type="ARBA" id="ARBA00022759"/>
    </source>
</evidence>
<dbReference type="InterPro" id="IPR022617">
    <property type="entry name" value="Rad60/SUMO-like_dom"/>
</dbReference>
<evidence type="ECO:0000256" key="6">
    <source>
        <dbReference type="ARBA" id="ARBA00022750"/>
    </source>
</evidence>
<dbReference type="InterPro" id="IPR041588">
    <property type="entry name" value="Integrase_H2C2"/>
</dbReference>
<feature type="domain" description="Integrase catalytic" evidence="18">
    <location>
        <begin position="961"/>
        <end position="1021"/>
    </location>
</feature>
<dbReference type="PROSITE" id="PS50994">
    <property type="entry name" value="INTEGRASE"/>
    <property type="match status" value="1"/>
</dbReference>
<dbReference type="InterPro" id="IPR029071">
    <property type="entry name" value="Ubiquitin-like_domsf"/>
</dbReference>
<dbReference type="GO" id="GO:0003887">
    <property type="term" value="F:DNA-directed DNA polymerase activity"/>
    <property type="evidence" value="ECO:0007669"/>
    <property type="project" value="UniProtKB-KW"/>
</dbReference>
<keyword evidence="20" id="KW-1185">Reference proteome</keyword>
<dbReference type="InterPro" id="IPR023779">
    <property type="entry name" value="Chromodomain_CS"/>
</dbReference>
<dbReference type="InterPro" id="IPR056924">
    <property type="entry name" value="SH3_Tf2-1"/>
</dbReference>
<dbReference type="InterPro" id="IPR016197">
    <property type="entry name" value="Chromo-like_dom_sf"/>
</dbReference>
<dbReference type="GO" id="GO:0015074">
    <property type="term" value="P:DNA integration"/>
    <property type="evidence" value="ECO:0007669"/>
    <property type="project" value="UniProtKB-KW"/>
</dbReference>
<dbReference type="Pfam" id="PF24626">
    <property type="entry name" value="SH3_Tf2-1"/>
    <property type="match status" value="1"/>
</dbReference>
<sequence length="1365" mass="154496">MPKKNQSMAETDLAGIQKQIEDLAALVKQGQNETNLPKWWETQENRITALEARMNSNHGYVEDILKILTGRNGEQEQSVGDQVYTPNSSKNGEKNPVLVTVVKDKSRFNYKTDEPGILKDKPDACLALKNSCRSENQMGENSNTRPVMWGLEAEKRGTGGSFNSSGSMWHRPKIELPFFEGVNPRGWIQKCLKYFSICSVPMKQRVEVATMYLTGKAEIWFDGYIMQKHHVNWHEFEADICHRFSDRSFSDIVEEFTKLIQKGSIEDYQEKFEELQPYMLLQNPTLTEESFVPLFISGLRDDIKHKVKALDPKSLCEACHQCKTRQLNMNTEEIDTSLVEVCPTEAEQFQQQEGENLEISMNAITGCIGHNTLRIQGTIQGKSLSILIDSGNTHSFLTPKWADAGIQVNNAYPLAITVANGQQLFSSARCNKVQREMQGHIFLHDFRLLKLGGSDMVLGVDWMKLFSPILMDFNNMTLSFDHGGEQICIQGNSSSVPSELQPILDKYSKVFAEPKGLPPQRTHDHTIPLESTATPVNLRPYRFPHNQKTEVEKQIANMLSSSIIQPSRSPFASPCLLIKKKDDTWRFFVDYRKLNSLTIKDKFPIPIVEDLLDELHGAVYFSKIDLRSGYWQIRIQPDDIYKTAFRTHQGHYEFKVMPFGLTNAPATFQALMNELFSSFLRKFVLVFFDDILVYSGSMKQHVEHLQLVLEVLAVNQLFAKMSKCFFGQTKVEYLGHIISAAGVSTDPSKTIDTDVKEGWVQWTSAACSAFEELKRAMSSAPVLALPDFSKPFYLETDASSGGVGVVLSQEGRPIAYLSKALSPRHSALSIYEREYLAILLAVSKWRHYLENIEESYQGDSLAQNWISILTITPSADSKWKYSKVVLRYDGRVYVRANGSLRVKIIQSLHDSAQGGHSGAQATYYRIRANFYWPNLKSMVATYVRCCEVCQQTKVEHVAKPVEVAKLYLDNVYKLHGQPQMAISDRDKTFTSLFWKELMKQLGTKTLFSTAYHPETDGQTERPYRQSSIALRKNLKLAAKYYGPYKVLKKIGEVAYKLGLPASSRLHPVFHVSLLKKFIGDSSRAATDPPAIEDDGQFRIKPLKVVGRRIVNRNGKPITQLLVRWQNLDEANDTWEDYSVLRGQFPTFDPWGQGSSRGVGIVVVGEEREDRGNDCADTSPIPSPKRRKCPKPGVAEVDSDKDVELIKVVNVEEEDWLAPPPMVSSNAHSKIGEDSTIKELRRRKQELLSLAQSAKTMLLEAEESTKREPSDSLKPSSDAVAEQPTIPASERAKIVISIQNKDEVKQFRVYTDDKFEKLFRLYANKAKLDLQSLAFSFDGDKINVDATPASLEMEDDDIIEVHVKKC</sequence>
<evidence type="ECO:0000259" key="17">
    <source>
        <dbReference type="PROSITE" id="PS50878"/>
    </source>
</evidence>
<dbReference type="GO" id="GO:0006310">
    <property type="term" value="P:DNA recombination"/>
    <property type="evidence" value="ECO:0007669"/>
    <property type="project" value="UniProtKB-KW"/>
</dbReference>
<keyword evidence="9" id="KW-0460">Magnesium</keyword>
<evidence type="ECO:0000256" key="13">
    <source>
        <dbReference type="ARBA" id="ARBA00023125"/>
    </source>
</evidence>
<dbReference type="InterPro" id="IPR043502">
    <property type="entry name" value="DNA/RNA_pol_sf"/>
</dbReference>
<dbReference type="GO" id="GO:0004519">
    <property type="term" value="F:endonuclease activity"/>
    <property type="evidence" value="ECO:0007669"/>
    <property type="project" value="UniProtKB-KW"/>
</dbReference>
<dbReference type="Pfam" id="PF08284">
    <property type="entry name" value="RVP_2"/>
    <property type="match status" value="1"/>
</dbReference>
<evidence type="ECO:0000256" key="14">
    <source>
        <dbReference type="ARBA" id="ARBA00023172"/>
    </source>
</evidence>
<dbReference type="CDD" id="cd01763">
    <property type="entry name" value="Ubl_SUMO_like"/>
    <property type="match status" value="1"/>
</dbReference>
<dbReference type="InterPro" id="IPR001584">
    <property type="entry name" value="Integrase_cat-core"/>
</dbReference>
<dbReference type="Pfam" id="PF17919">
    <property type="entry name" value="RT_RNaseH_2"/>
    <property type="match status" value="1"/>
</dbReference>
<keyword evidence="4" id="KW-0540">Nuclease</keyword>
<feature type="region of interest" description="Disordered" evidence="16">
    <location>
        <begin position="1258"/>
        <end position="1284"/>
    </location>
</feature>
<dbReference type="PANTHER" id="PTHR37984:SF5">
    <property type="entry name" value="PROTEIN NYNRIN-LIKE"/>
    <property type="match status" value="1"/>
</dbReference>
<dbReference type="Pfam" id="PF00078">
    <property type="entry name" value="RVT_1"/>
    <property type="match status" value="1"/>
</dbReference>
<keyword evidence="6" id="KW-0064">Aspartyl protease</keyword>
<evidence type="ECO:0000256" key="16">
    <source>
        <dbReference type="SAM" id="MobiDB-lite"/>
    </source>
</evidence>
<evidence type="ECO:0000256" key="11">
    <source>
        <dbReference type="ARBA" id="ARBA00022918"/>
    </source>
</evidence>
<dbReference type="GO" id="GO:0046872">
    <property type="term" value="F:metal ion binding"/>
    <property type="evidence" value="ECO:0007669"/>
    <property type="project" value="UniProtKB-KW"/>
</dbReference>
<keyword evidence="5" id="KW-0479">Metal-binding</keyword>
<dbReference type="PROSITE" id="PS50878">
    <property type="entry name" value="RT_POL"/>
    <property type="match status" value="1"/>
</dbReference>
<dbReference type="InterPro" id="IPR021109">
    <property type="entry name" value="Peptidase_aspartic_dom_sf"/>
</dbReference>
<reference evidence="19" key="1">
    <citation type="submission" date="2019-09" db="EMBL/GenBank/DDBJ databases">
        <title>Draft genome information of white flower Hibiscus syriacus.</title>
        <authorList>
            <person name="Kim Y.-M."/>
        </authorList>
    </citation>
    <scope>NUCLEOTIDE SEQUENCE [LARGE SCALE GENOMIC DNA]</scope>
    <source>
        <strain evidence="19">YM2019G1</strain>
    </source>
</reference>
<evidence type="ECO:0000256" key="4">
    <source>
        <dbReference type="ARBA" id="ARBA00022722"/>
    </source>
</evidence>
<dbReference type="EMBL" id="VEPZ02001142">
    <property type="protein sequence ID" value="KAE8691961.1"/>
    <property type="molecule type" value="Genomic_DNA"/>
</dbReference>
<accession>A0A6A2ZIZ0</accession>
<keyword evidence="2" id="KW-0808">Transferase</keyword>
<evidence type="ECO:0000256" key="1">
    <source>
        <dbReference type="ARBA" id="ARBA00022670"/>
    </source>
</evidence>
<keyword evidence="10" id="KW-0229">DNA integration</keyword>
<evidence type="ECO:0000256" key="3">
    <source>
        <dbReference type="ARBA" id="ARBA00022695"/>
    </source>
</evidence>
<dbReference type="Pfam" id="PF19259">
    <property type="entry name" value="Ty3_capsid"/>
    <property type="match status" value="1"/>
</dbReference>
<dbReference type="SUPFAM" id="SSF53098">
    <property type="entry name" value="Ribonuclease H-like"/>
    <property type="match status" value="1"/>
</dbReference>
<organism evidence="19 20">
    <name type="scientific">Hibiscus syriacus</name>
    <name type="common">Rose of Sharon</name>
    <dbReference type="NCBI Taxonomy" id="106335"/>
    <lineage>
        <taxon>Eukaryota</taxon>
        <taxon>Viridiplantae</taxon>
        <taxon>Streptophyta</taxon>
        <taxon>Embryophyta</taxon>
        <taxon>Tracheophyta</taxon>
        <taxon>Spermatophyta</taxon>
        <taxon>Magnoliopsida</taxon>
        <taxon>eudicotyledons</taxon>
        <taxon>Gunneridae</taxon>
        <taxon>Pentapetalae</taxon>
        <taxon>rosids</taxon>
        <taxon>malvids</taxon>
        <taxon>Malvales</taxon>
        <taxon>Malvaceae</taxon>
        <taxon>Malvoideae</taxon>
        <taxon>Hibiscus</taxon>
    </lineage>
</organism>
<dbReference type="Proteomes" id="UP000436088">
    <property type="component" value="Unassembled WGS sequence"/>
</dbReference>
<dbReference type="SUPFAM" id="SSF56672">
    <property type="entry name" value="DNA/RNA polymerases"/>
    <property type="match status" value="1"/>
</dbReference>
<keyword evidence="3" id="KW-0548">Nucleotidyltransferase</keyword>
<evidence type="ECO:0000259" key="18">
    <source>
        <dbReference type="PROSITE" id="PS50994"/>
    </source>
</evidence>
<dbReference type="SUPFAM" id="SSF50630">
    <property type="entry name" value="Acid proteases"/>
    <property type="match status" value="1"/>
</dbReference>
<keyword evidence="15" id="KW-0511">Multifunctional enzyme</keyword>
<keyword evidence="7" id="KW-0255">Endonuclease</keyword>
<dbReference type="SUPFAM" id="SSF54236">
    <property type="entry name" value="Ubiquitin-like"/>
    <property type="match status" value="1"/>
</dbReference>
<evidence type="ECO:0000256" key="2">
    <source>
        <dbReference type="ARBA" id="ARBA00022679"/>
    </source>
</evidence>
<evidence type="ECO:0000313" key="20">
    <source>
        <dbReference type="Proteomes" id="UP000436088"/>
    </source>
</evidence>
<dbReference type="Gene3D" id="1.10.340.70">
    <property type="match status" value="1"/>
</dbReference>
<dbReference type="Gene3D" id="2.40.70.10">
    <property type="entry name" value="Acid Proteases"/>
    <property type="match status" value="1"/>
</dbReference>
<dbReference type="CDD" id="cd00303">
    <property type="entry name" value="retropepsin_like"/>
    <property type="match status" value="1"/>
</dbReference>
<dbReference type="CDD" id="cd01647">
    <property type="entry name" value="RT_LTR"/>
    <property type="match status" value="1"/>
</dbReference>
<evidence type="ECO:0000256" key="10">
    <source>
        <dbReference type="ARBA" id="ARBA00022908"/>
    </source>
</evidence>
<dbReference type="Gene3D" id="3.30.70.270">
    <property type="match status" value="1"/>
</dbReference>
<dbReference type="GO" id="GO:0003964">
    <property type="term" value="F:RNA-directed DNA polymerase activity"/>
    <property type="evidence" value="ECO:0007669"/>
    <property type="project" value="UniProtKB-KW"/>
</dbReference>
<keyword evidence="8" id="KW-0378">Hydrolase</keyword>
<dbReference type="Gene3D" id="3.10.20.90">
    <property type="entry name" value="Phosphatidylinositol 3-kinase Catalytic Subunit, Chain A, domain 1"/>
    <property type="match status" value="1"/>
</dbReference>
<gene>
    <name evidence="19" type="ORF">F3Y22_tig00110864pilonHSYRG00233</name>
</gene>
<dbReference type="Gene3D" id="3.10.20.370">
    <property type="match status" value="1"/>
</dbReference>
<dbReference type="InterPro" id="IPR043128">
    <property type="entry name" value="Rev_trsase/Diguanyl_cyclase"/>
</dbReference>
<dbReference type="PANTHER" id="PTHR37984">
    <property type="entry name" value="PROTEIN CBG26694"/>
    <property type="match status" value="1"/>
</dbReference>
<evidence type="ECO:0000256" key="8">
    <source>
        <dbReference type="ARBA" id="ARBA00022801"/>
    </source>
</evidence>
<evidence type="ECO:0000256" key="5">
    <source>
        <dbReference type="ARBA" id="ARBA00022723"/>
    </source>
</evidence>
<dbReference type="FunFam" id="3.10.10.10:FF:000007">
    <property type="entry name" value="Retrovirus-related Pol polyprotein from transposon 17.6-like Protein"/>
    <property type="match status" value="1"/>
</dbReference>
<keyword evidence="13" id="KW-0238">DNA-binding</keyword>
<feature type="domain" description="Reverse transcriptase" evidence="17">
    <location>
        <begin position="559"/>
        <end position="738"/>
    </location>
</feature>
<dbReference type="Gene3D" id="3.10.10.10">
    <property type="entry name" value="HIV Type 1 Reverse Transcriptase, subunit A, domain 1"/>
    <property type="match status" value="1"/>
</dbReference>
<dbReference type="GO" id="GO:0006508">
    <property type="term" value="P:proteolysis"/>
    <property type="evidence" value="ECO:0007669"/>
    <property type="project" value="UniProtKB-KW"/>
</dbReference>
<evidence type="ECO:0000256" key="12">
    <source>
        <dbReference type="ARBA" id="ARBA00022932"/>
    </source>
</evidence>
<keyword evidence="12" id="KW-0239">DNA-directed DNA polymerase</keyword>
<keyword evidence="1" id="KW-0645">Protease</keyword>